<protein>
    <recommendedName>
        <fullName evidence="3">FlgD Ig-like domain-containing protein</fullName>
    </recommendedName>
</protein>
<dbReference type="AlphaFoldDB" id="A0A235BSJ7"/>
<proteinExistence type="predicted"/>
<dbReference type="EMBL" id="NOZP01000101">
    <property type="protein sequence ID" value="OYD15453.1"/>
    <property type="molecule type" value="Genomic_DNA"/>
</dbReference>
<evidence type="ECO:0008006" key="3">
    <source>
        <dbReference type="Google" id="ProtNLM"/>
    </source>
</evidence>
<evidence type="ECO:0000313" key="1">
    <source>
        <dbReference type="EMBL" id="OYD15453.1"/>
    </source>
</evidence>
<dbReference type="Gene3D" id="2.60.40.4070">
    <property type="match status" value="1"/>
</dbReference>
<organism evidence="1 2">
    <name type="scientific">candidate division WOR-3 bacterium JGI_Cruoil_03_51_56</name>
    <dbReference type="NCBI Taxonomy" id="1973747"/>
    <lineage>
        <taxon>Bacteria</taxon>
        <taxon>Bacteria division WOR-3</taxon>
    </lineage>
</organism>
<evidence type="ECO:0000313" key="2">
    <source>
        <dbReference type="Proteomes" id="UP000215559"/>
    </source>
</evidence>
<reference evidence="1 2" key="1">
    <citation type="submission" date="2017-07" db="EMBL/GenBank/DDBJ databases">
        <title>Recovery of genomes from metagenomes via a dereplication, aggregation, and scoring strategy.</title>
        <authorList>
            <person name="Sieber C.M."/>
            <person name="Probst A.J."/>
            <person name="Sharrar A."/>
            <person name="Thomas B.C."/>
            <person name="Hess M."/>
            <person name="Tringe S.G."/>
            <person name="Banfield J.F."/>
        </authorList>
    </citation>
    <scope>NUCLEOTIDE SEQUENCE [LARGE SCALE GENOMIC DNA]</scope>
    <source>
        <strain evidence="1">JGI_Cruoil_03_51_56</strain>
    </source>
</reference>
<name>A0A235BSJ7_UNCW3</name>
<gene>
    <name evidence="1" type="ORF">CH330_05650</name>
</gene>
<accession>A0A235BSJ7</accession>
<dbReference type="Proteomes" id="UP000215559">
    <property type="component" value="Unassembled WGS sequence"/>
</dbReference>
<sequence length="459" mass="50844">MFCISLTGSKKASITTVIVFVFLLLFPLALAQHWEFEQVDTGAVGSKVQIRRAPDGTTFLCYERSRFRLRVAHKDSVWHREDIDTSFMNIDMGRLAFDIGPNGEAGLVCRDDSCRIMYVEHTDTNWIASETPFRLGWYPTIQLSFDSSGAPTVMFTGQRGIEFGVRSGSTWVVETTYTGNGMTGYHDFWVGCLRTNRDNEPGAIIREDVHMQDSFSGRIWWAFLYLLKRTGGTWSTEFLASDKFAGVSPLSLAFAATGQEKALFAFCPYMGSWHLYCEGTAIDSTGVSSGTVLIDSLERPHVAYVSGGVKYGYRTGCWHIDTVPSTNGATSCDLLLDEKGQPIIAFDKPGNGVWIAHGIGIVAYEEADEQEPLQEETSLRVVSSPARVPIRMSCSGSFRAEHAVAILDAAGRQIRRLAVEPTMSWDGRDESGREMPAGVYFVSVRDGHTTHTARLVKIE</sequence>
<comment type="caution">
    <text evidence="1">The sequence shown here is derived from an EMBL/GenBank/DDBJ whole genome shotgun (WGS) entry which is preliminary data.</text>
</comment>